<sequence length="48" mass="5382">MRRLLHPSGNNPLKFCSCISKGDGVCVMIELDQAGKYFFNEDGLQHVL</sequence>
<gene>
    <name evidence="1" type="ORF">E6C60_1337</name>
</gene>
<organism evidence="1 2">
    <name type="scientific">Paenibacillus algicola</name>
    <dbReference type="NCBI Taxonomy" id="2565926"/>
    <lineage>
        <taxon>Bacteria</taxon>
        <taxon>Bacillati</taxon>
        <taxon>Bacillota</taxon>
        <taxon>Bacilli</taxon>
        <taxon>Bacillales</taxon>
        <taxon>Paenibacillaceae</taxon>
        <taxon>Paenibacillus</taxon>
    </lineage>
</organism>
<proteinExistence type="predicted"/>
<evidence type="ECO:0000313" key="2">
    <source>
        <dbReference type="Proteomes" id="UP000300879"/>
    </source>
</evidence>
<dbReference type="AlphaFoldDB" id="A0A4P8XIL6"/>
<evidence type="ECO:0000313" key="1">
    <source>
        <dbReference type="EMBL" id="QCT02053.1"/>
    </source>
</evidence>
<name>A0A4P8XIL6_9BACL</name>
<dbReference type="KEGG" id="palo:E6C60_1337"/>
<reference evidence="1 2" key="1">
    <citation type="submission" date="2019-05" db="EMBL/GenBank/DDBJ databases">
        <authorList>
            <person name="Chen C."/>
        </authorList>
    </citation>
    <scope>NUCLEOTIDE SEQUENCE [LARGE SCALE GENOMIC DNA]</scope>
    <source>
        <strain evidence="1 2">HB172198</strain>
    </source>
</reference>
<accession>A0A4P8XIL6</accession>
<protein>
    <submittedName>
        <fullName evidence="1">Uncharacterized protein</fullName>
    </submittedName>
</protein>
<keyword evidence="2" id="KW-1185">Reference proteome</keyword>
<dbReference type="EMBL" id="CP040396">
    <property type="protein sequence ID" value="QCT02053.1"/>
    <property type="molecule type" value="Genomic_DNA"/>
</dbReference>
<dbReference type="Proteomes" id="UP000300879">
    <property type="component" value="Chromosome"/>
</dbReference>